<name>A0A238ZBX6_9PROT</name>
<evidence type="ECO:0000256" key="1">
    <source>
        <dbReference type="SAM" id="MobiDB-lite"/>
    </source>
</evidence>
<keyword evidence="2" id="KW-0732">Signal</keyword>
<evidence type="ECO:0000313" key="4">
    <source>
        <dbReference type="Proteomes" id="UP000198305"/>
    </source>
</evidence>
<feature type="signal peptide" evidence="2">
    <location>
        <begin position="1"/>
        <end position="17"/>
    </location>
</feature>
<evidence type="ECO:0000313" key="3">
    <source>
        <dbReference type="EMBL" id="SNR80579.1"/>
    </source>
</evidence>
<evidence type="ECO:0000256" key="2">
    <source>
        <dbReference type="SAM" id="SignalP"/>
    </source>
</evidence>
<organism evidence="3 4">
    <name type="scientific">Methylobacillus rhizosphaerae</name>
    <dbReference type="NCBI Taxonomy" id="551994"/>
    <lineage>
        <taxon>Bacteria</taxon>
        <taxon>Pseudomonadati</taxon>
        <taxon>Pseudomonadota</taxon>
        <taxon>Betaproteobacteria</taxon>
        <taxon>Nitrosomonadales</taxon>
        <taxon>Methylophilaceae</taxon>
        <taxon>Methylobacillus</taxon>
    </lineage>
</organism>
<dbReference type="OrthoDB" id="5573966at2"/>
<dbReference type="EMBL" id="FZOA01000004">
    <property type="protein sequence ID" value="SNR80579.1"/>
    <property type="molecule type" value="Genomic_DNA"/>
</dbReference>
<gene>
    <name evidence="3" type="ORF">SAMN05192560_1186</name>
</gene>
<dbReference type="AlphaFoldDB" id="A0A238ZBX6"/>
<accession>A0A238ZBX6</accession>
<protein>
    <recommendedName>
        <fullName evidence="5">Glycine-zipper containing OmpA-like membrane domain-containing protein</fullName>
    </recommendedName>
</protein>
<dbReference type="PROSITE" id="PS51257">
    <property type="entry name" value="PROKAR_LIPOPROTEIN"/>
    <property type="match status" value="1"/>
</dbReference>
<proteinExistence type="predicted"/>
<sequence length="178" mass="17997">MKIAILLAPVVLLSACASLPPDGPSHMALPGTGKSFDQFRYDDSICRQFGLEQSGSAKVAAQDSAVASAAVGTVVGGLLGAAAGGHHGAAVGAGSGLMIGTMAGAGMASDSYYSAQERFDNAYTQCMYAKGHKVAVSARLAQAQQARPAQRNVAPPPPPPPGYQGVPLSSAVPPDYRE</sequence>
<feature type="compositionally biased region" description="Low complexity" evidence="1">
    <location>
        <begin position="139"/>
        <end position="153"/>
    </location>
</feature>
<feature type="chain" id="PRO_5012263544" description="Glycine-zipper containing OmpA-like membrane domain-containing protein" evidence="2">
    <location>
        <begin position="18"/>
        <end position="178"/>
    </location>
</feature>
<dbReference type="RefSeq" id="WP_089375300.1">
    <property type="nucleotide sequence ID" value="NZ_FZOA01000004.1"/>
</dbReference>
<reference evidence="4" key="1">
    <citation type="submission" date="2017-06" db="EMBL/GenBank/DDBJ databases">
        <authorList>
            <person name="Varghese N."/>
            <person name="Submissions S."/>
        </authorList>
    </citation>
    <scope>NUCLEOTIDE SEQUENCE [LARGE SCALE GENOMIC DNA]</scope>
    <source>
        <strain evidence="4">Ca-68</strain>
    </source>
</reference>
<dbReference type="Proteomes" id="UP000198305">
    <property type="component" value="Unassembled WGS sequence"/>
</dbReference>
<keyword evidence="4" id="KW-1185">Reference proteome</keyword>
<evidence type="ECO:0008006" key="5">
    <source>
        <dbReference type="Google" id="ProtNLM"/>
    </source>
</evidence>
<feature type="region of interest" description="Disordered" evidence="1">
    <location>
        <begin position="139"/>
        <end position="178"/>
    </location>
</feature>